<evidence type="ECO:0000313" key="8">
    <source>
        <dbReference type="EMBL" id="GLR67850.1"/>
    </source>
</evidence>
<name>A0ABQ6ACR2_9PROT</name>
<comment type="caution">
    <text evidence="8">The sequence shown here is derived from an EMBL/GenBank/DDBJ whole genome shotgun (WGS) entry which is preliminary data.</text>
</comment>
<feature type="transmembrane region" description="Helical" evidence="7">
    <location>
        <begin position="439"/>
        <end position="464"/>
    </location>
</feature>
<dbReference type="RefSeq" id="WP_284258629.1">
    <property type="nucleotide sequence ID" value="NZ_BSOS01000069.1"/>
</dbReference>
<comment type="similarity">
    <text evidence="2">Belongs to the polysaccharide synthase family.</text>
</comment>
<feature type="transmembrane region" description="Helical" evidence="7">
    <location>
        <begin position="293"/>
        <end position="313"/>
    </location>
</feature>
<dbReference type="PANTHER" id="PTHR30250">
    <property type="entry name" value="PST FAMILY PREDICTED COLANIC ACID TRANSPORTER"/>
    <property type="match status" value="1"/>
</dbReference>
<feature type="transmembrane region" description="Helical" evidence="7">
    <location>
        <begin position="352"/>
        <end position="372"/>
    </location>
</feature>
<protein>
    <submittedName>
        <fullName evidence="8">Lipopolysaccharide biosynthesis protein</fullName>
    </submittedName>
</protein>
<organism evidence="8 9">
    <name type="scientific">Acidocella aquatica</name>
    <dbReference type="NCBI Taxonomy" id="1922313"/>
    <lineage>
        <taxon>Bacteria</taxon>
        <taxon>Pseudomonadati</taxon>
        <taxon>Pseudomonadota</taxon>
        <taxon>Alphaproteobacteria</taxon>
        <taxon>Acetobacterales</taxon>
        <taxon>Acidocellaceae</taxon>
        <taxon>Acidocella</taxon>
    </lineage>
</organism>
<keyword evidence="3" id="KW-1003">Cell membrane</keyword>
<evidence type="ECO:0000256" key="2">
    <source>
        <dbReference type="ARBA" id="ARBA00007430"/>
    </source>
</evidence>
<feature type="transmembrane region" description="Helical" evidence="7">
    <location>
        <begin position="78"/>
        <end position="98"/>
    </location>
</feature>
<feature type="transmembrane region" description="Helical" evidence="7">
    <location>
        <begin position="378"/>
        <end position="398"/>
    </location>
</feature>
<dbReference type="InterPro" id="IPR050833">
    <property type="entry name" value="Poly_Biosynth_Transport"/>
</dbReference>
<dbReference type="Pfam" id="PF13440">
    <property type="entry name" value="Polysacc_synt_3"/>
    <property type="match status" value="1"/>
</dbReference>
<keyword evidence="9" id="KW-1185">Reference proteome</keyword>
<proteinExistence type="inferred from homology"/>
<feature type="transmembrane region" description="Helical" evidence="7">
    <location>
        <begin position="213"/>
        <end position="233"/>
    </location>
</feature>
<dbReference type="PANTHER" id="PTHR30250:SF10">
    <property type="entry name" value="LIPOPOLYSACCHARIDE BIOSYNTHESIS PROTEIN WZXC"/>
    <property type="match status" value="1"/>
</dbReference>
<dbReference type="EMBL" id="BSOS01000069">
    <property type="protein sequence ID" value="GLR67850.1"/>
    <property type="molecule type" value="Genomic_DNA"/>
</dbReference>
<comment type="subcellular location">
    <subcellularLocation>
        <location evidence="1">Cell membrane</location>
        <topology evidence="1">Multi-pass membrane protein</topology>
    </subcellularLocation>
</comment>
<feature type="transmembrane region" description="Helical" evidence="7">
    <location>
        <begin position="319"/>
        <end position="340"/>
    </location>
</feature>
<keyword evidence="5 7" id="KW-1133">Transmembrane helix</keyword>
<evidence type="ECO:0000256" key="6">
    <source>
        <dbReference type="ARBA" id="ARBA00023136"/>
    </source>
</evidence>
<evidence type="ECO:0000256" key="1">
    <source>
        <dbReference type="ARBA" id="ARBA00004651"/>
    </source>
</evidence>
<reference evidence="9" key="1">
    <citation type="journal article" date="2019" name="Int. J. Syst. Evol. Microbiol.">
        <title>The Global Catalogue of Microorganisms (GCM) 10K type strain sequencing project: providing services to taxonomists for standard genome sequencing and annotation.</title>
        <authorList>
            <consortium name="The Broad Institute Genomics Platform"/>
            <consortium name="The Broad Institute Genome Sequencing Center for Infectious Disease"/>
            <person name="Wu L."/>
            <person name="Ma J."/>
        </authorList>
    </citation>
    <scope>NUCLEOTIDE SEQUENCE [LARGE SCALE GENOMIC DNA]</scope>
    <source>
        <strain evidence="9">NBRC 112502</strain>
    </source>
</reference>
<dbReference type="Proteomes" id="UP001156641">
    <property type="component" value="Unassembled WGS sequence"/>
</dbReference>
<keyword evidence="4 7" id="KW-0812">Transmembrane</keyword>
<accession>A0ABQ6ACR2</accession>
<evidence type="ECO:0000256" key="4">
    <source>
        <dbReference type="ARBA" id="ARBA00022692"/>
    </source>
</evidence>
<evidence type="ECO:0000256" key="7">
    <source>
        <dbReference type="SAM" id="Phobius"/>
    </source>
</evidence>
<feature type="transmembrane region" description="Helical" evidence="7">
    <location>
        <begin position="142"/>
        <end position="163"/>
    </location>
</feature>
<sequence length="480" mass="50283">MNLARGAARGAAWSFAAVLVERGFGFVILGLLLRVIPASVVGLIAIASAISELARVVANSGAGEQVQANPGDRAVEAGAFWSQGFASLVFMAVLFAISPSVARLYGQPQLSLVLRVMAVNVLLTAFLIVPSARLTAQFRFRAIGLISLGSTMAGGLVALPFAYRGYGVAAMIAQRMAGVVFYALVAAVAARWVPPALPPGRVLRESFRFSWPLMQAAFVDYISLTGYVMLVGLRMPVALLGQLRIAQRLAEVLQEVAFLPGRKVFIPVFVAVRGEPDRQFETTRQMLDMLSMVIFFASAVCGAAARPIVLLMFGPHWAAAAPVFAILTLMAPASALYGVINPLLTAAGRTRLVSHYAWANVAAIMLAAWFAAPFGLNALAWALAGRGVLGVGLFAAALRQGLGRPVGAILRLLVLPCLALVAARLAGWCALVAMPGLGLAGQLVLAGGVAALVFAGIVMAAAPARMRAMAMRLRRALLGG</sequence>
<evidence type="ECO:0000256" key="5">
    <source>
        <dbReference type="ARBA" id="ARBA00022989"/>
    </source>
</evidence>
<evidence type="ECO:0000256" key="3">
    <source>
        <dbReference type="ARBA" id="ARBA00022475"/>
    </source>
</evidence>
<evidence type="ECO:0000313" key="9">
    <source>
        <dbReference type="Proteomes" id="UP001156641"/>
    </source>
</evidence>
<gene>
    <name evidence="8" type="ORF">GCM10010909_25310</name>
</gene>
<feature type="transmembrane region" description="Helical" evidence="7">
    <location>
        <begin position="410"/>
        <end position="433"/>
    </location>
</feature>
<feature type="transmembrane region" description="Helical" evidence="7">
    <location>
        <begin position="175"/>
        <end position="193"/>
    </location>
</feature>
<feature type="transmembrane region" description="Helical" evidence="7">
    <location>
        <begin position="110"/>
        <end position="130"/>
    </location>
</feature>
<keyword evidence="6 7" id="KW-0472">Membrane</keyword>